<dbReference type="AlphaFoldDB" id="A0A147BEF0"/>
<proteinExistence type="predicted"/>
<dbReference type="EMBL" id="GEGO01006224">
    <property type="protein sequence ID" value="JAR89180.1"/>
    <property type="molecule type" value="Transcribed_RNA"/>
</dbReference>
<protein>
    <submittedName>
        <fullName evidence="1">Uncharacterized protein</fullName>
    </submittedName>
</protein>
<name>A0A147BEF0_IXORI</name>
<feature type="non-terminal residue" evidence="1">
    <location>
        <position position="1"/>
    </location>
</feature>
<accession>A0A147BEF0</accession>
<organism evidence="1">
    <name type="scientific">Ixodes ricinus</name>
    <name type="common">Common tick</name>
    <name type="synonym">Acarus ricinus</name>
    <dbReference type="NCBI Taxonomy" id="34613"/>
    <lineage>
        <taxon>Eukaryota</taxon>
        <taxon>Metazoa</taxon>
        <taxon>Ecdysozoa</taxon>
        <taxon>Arthropoda</taxon>
        <taxon>Chelicerata</taxon>
        <taxon>Arachnida</taxon>
        <taxon>Acari</taxon>
        <taxon>Parasitiformes</taxon>
        <taxon>Ixodida</taxon>
        <taxon>Ixodoidea</taxon>
        <taxon>Ixodidae</taxon>
        <taxon>Ixodinae</taxon>
        <taxon>Ixodes</taxon>
    </lineage>
</organism>
<sequence length="102" mass="11781">TGKRPNCKPNLLTQGLRNARILQPVRPQRRRIHPGPFYACRFTAMRGTRWHLTPAALSSMRRLFHRLVAGMSTGHFLFPSFINCICFFSDLKYGTKTTFINN</sequence>
<evidence type="ECO:0000313" key="1">
    <source>
        <dbReference type="EMBL" id="JAR89180.1"/>
    </source>
</evidence>
<reference evidence="1" key="1">
    <citation type="journal article" date="2018" name="PLoS Negl. Trop. Dis.">
        <title>Sialome diversity of ticks revealed by RNAseq of single tick salivary glands.</title>
        <authorList>
            <person name="Perner J."/>
            <person name="Kropackova S."/>
            <person name="Kopacek P."/>
            <person name="Ribeiro J.M."/>
        </authorList>
    </citation>
    <scope>NUCLEOTIDE SEQUENCE</scope>
    <source>
        <strain evidence="1">Siblings of single egg batch collected in Ceske Budejovice</strain>
        <tissue evidence="1">Salivary glands</tissue>
    </source>
</reference>